<comment type="subunit">
    <text evidence="7">Associates with the 60S ribosomal subunit.</text>
</comment>
<dbReference type="FunFam" id="3.30.1250.10:FF:000001">
    <property type="entry name" value="SBDS, ribosome maturation factor"/>
    <property type="match status" value="1"/>
</dbReference>
<dbReference type="InterPro" id="IPR018023">
    <property type="entry name" value="Ribosome_mat_SBDS_CS"/>
</dbReference>
<dbReference type="Gene3D" id="3.30.1250.10">
    <property type="entry name" value="Ribosome maturation protein SBDS, N-terminal domain"/>
    <property type="match status" value="1"/>
</dbReference>
<evidence type="ECO:0000256" key="6">
    <source>
        <dbReference type="ARBA" id="ARBA00023242"/>
    </source>
</evidence>
<evidence type="ECO:0000259" key="8">
    <source>
        <dbReference type="Pfam" id="PF01172"/>
    </source>
</evidence>
<dbReference type="Proteomes" id="UP000550707">
    <property type="component" value="Unassembled WGS sequence"/>
</dbReference>
<keyword evidence="10" id="KW-1185">Reference proteome</keyword>
<dbReference type="InterPro" id="IPR039100">
    <property type="entry name" value="Sdo1/SBDS-like"/>
</dbReference>
<dbReference type="InterPro" id="IPR019783">
    <property type="entry name" value="SDO1/SBDS_N"/>
</dbReference>
<feature type="domain" description="Ribosome maturation protein SDO1/SBDS N-terminal" evidence="8">
    <location>
        <begin position="14"/>
        <end position="87"/>
    </location>
</feature>
<gene>
    <name evidence="9" type="ORF">HJG59_016099</name>
</gene>
<evidence type="ECO:0000256" key="7">
    <source>
        <dbReference type="ARBA" id="ARBA00049708"/>
    </source>
</evidence>
<evidence type="ECO:0000256" key="5">
    <source>
        <dbReference type="ARBA" id="ARBA00022517"/>
    </source>
</evidence>
<comment type="subcellular location">
    <subcellularLocation>
        <location evidence="2">Cytoplasm</location>
    </subcellularLocation>
    <subcellularLocation>
        <location evidence="1">Nucleus</location>
    </subcellularLocation>
</comment>
<dbReference type="InterPro" id="IPR036786">
    <property type="entry name" value="Ribosome_mat_SBDS_N_sf"/>
</dbReference>
<dbReference type="PANTHER" id="PTHR10927:SF1">
    <property type="entry name" value="RIBOSOME MATURATION PROTEIN SBDS"/>
    <property type="match status" value="1"/>
</dbReference>
<dbReference type="AlphaFoldDB" id="A0A7J8J3A8"/>
<dbReference type="Pfam" id="PF01172">
    <property type="entry name" value="SBDS_N"/>
    <property type="match status" value="1"/>
</dbReference>
<evidence type="ECO:0000256" key="2">
    <source>
        <dbReference type="ARBA" id="ARBA00004496"/>
    </source>
</evidence>
<dbReference type="PROSITE" id="PS01267">
    <property type="entry name" value="UPF0023"/>
    <property type="match status" value="1"/>
</dbReference>
<organism evidence="9 10">
    <name type="scientific">Molossus molossus</name>
    <name type="common">Pallas' mastiff bat</name>
    <name type="synonym">Vespertilio molossus</name>
    <dbReference type="NCBI Taxonomy" id="27622"/>
    <lineage>
        <taxon>Eukaryota</taxon>
        <taxon>Metazoa</taxon>
        <taxon>Chordata</taxon>
        <taxon>Craniata</taxon>
        <taxon>Vertebrata</taxon>
        <taxon>Euteleostomi</taxon>
        <taxon>Mammalia</taxon>
        <taxon>Eutheria</taxon>
        <taxon>Laurasiatheria</taxon>
        <taxon>Chiroptera</taxon>
        <taxon>Yangochiroptera</taxon>
        <taxon>Molossidae</taxon>
        <taxon>Molossus</taxon>
    </lineage>
</organism>
<evidence type="ECO:0000256" key="4">
    <source>
        <dbReference type="ARBA" id="ARBA00022490"/>
    </source>
</evidence>
<dbReference type="EMBL" id="JACASF010000003">
    <property type="protein sequence ID" value="KAF6490899.1"/>
    <property type="molecule type" value="Genomic_DNA"/>
</dbReference>
<dbReference type="GO" id="GO:0005737">
    <property type="term" value="C:cytoplasm"/>
    <property type="evidence" value="ECO:0007669"/>
    <property type="project" value="UniProtKB-SubCell"/>
</dbReference>
<comment type="similarity">
    <text evidence="3">Belongs to the SDO1/SBDS family.</text>
</comment>
<comment type="caution">
    <text evidence="9">The sequence shown here is derived from an EMBL/GenBank/DDBJ whole genome shotgun (WGS) entry which is preliminary data.</text>
</comment>
<sequence>MSIFTPTNQIRLTNVAVVRMKRAGKRFEIACYKNKVIGWRSGVEKDLDEVLQTHSVFVNVSKGQVAKKEDLISAFGTDDQTEICKQVCLIDPGCFREIDELIQKETKGKGSLEVLNLKDVEEGDEKFE</sequence>
<dbReference type="PANTHER" id="PTHR10927">
    <property type="entry name" value="RIBOSOME MATURATION PROTEIN SBDS"/>
    <property type="match status" value="1"/>
</dbReference>
<evidence type="ECO:0000256" key="3">
    <source>
        <dbReference type="ARBA" id="ARBA00007433"/>
    </source>
</evidence>
<keyword evidence="4" id="KW-0963">Cytoplasm</keyword>
<proteinExistence type="inferred from homology"/>
<keyword evidence="5" id="KW-0690">Ribosome biogenesis</keyword>
<reference evidence="9 10" key="1">
    <citation type="journal article" date="2020" name="Nature">
        <title>Six reference-quality genomes reveal evolution of bat adaptations.</title>
        <authorList>
            <person name="Jebb D."/>
            <person name="Huang Z."/>
            <person name="Pippel M."/>
            <person name="Hughes G.M."/>
            <person name="Lavrichenko K."/>
            <person name="Devanna P."/>
            <person name="Winkler S."/>
            <person name="Jermiin L.S."/>
            <person name="Skirmuntt E.C."/>
            <person name="Katzourakis A."/>
            <person name="Burkitt-Gray L."/>
            <person name="Ray D.A."/>
            <person name="Sullivan K.A.M."/>
            <person name="Roscito J.G."/>
            <person name="Kirilenko B.M."/>
            <person name="Davalos L.M."/>
            <person name="Corthals A.P."/>
            <person name="Power M.L."/>
            <person name="Jones G."/>
            <person name="Ransome R.D."/>
            <person name="Dechmann D.K.N."/>
            <person name="Locatelli A.G."/>
            <person name="Puechmaille S.J."/>
            <person name="Fedrigo O."/>
            <person name="Jarvis E.D."/>
            <person name="Hiller M."/>
            <person name="Vernes S.C."/>
            <person name="Myers E.W."/>
            <person name="Teeling E.C."/>
        </authorList>
    </citation>
    <scope>NUCLEOTIDE SEQUENCE [LARGE SCALE GENOMIC DNA]</scope>
    <source>
        <strain evidence="9">MMolMol1</strain>
        <tissue evidence="9">Muscle</tissue>
    </source>
</reference>
<keyword evidence="6" id="KW-0539">Nucleus</keyword>
<evidence type="ECO:0000313" key="10">
    <source>
        <dbReference type="Proteomes" id="UP000550707"/>
    </source>
</evidence>
<accession>A0A7J8J3A8</accession>
<dbReference type="GO" id="GO:0005634">
    <property type="term" value="C:nucleus"/>
    <property type="evidence" value="ECO:0007669"/>
    <property type="project" value="UniProtKB-SubCell"/>
</dbReference>
<evidence type="ECO:0000313" key="9">
    <source>
        <dbReference type="EMBL" id="KAF6490899.1"/>
    </source>
</evidence>
<name>A0A7J8J3A8_MOLMO</name>
<evidence type="ECO:0000256" key="1">
    <source>
        <dbReference type="ARBA" id="ARBA00004123"/>
    </source>
</evidence>
<protein>
    <submittedName>
        <fullName evidence="9">SBDS ribosome maturation factor</fullName>
    </submittedName>
</protein>
<dbReference type="GO" id="GO:0042254">
    <property type="term" value="P:ribosome biogenesis"/>
    <property type="evidence" value="ECO:0007669"/>
    <property type="project" value="UniProtKB-KW"/>
</dbReference>
<dbReference type="SUPFAM" id="SSF89895">
    <property type="entry name" value="FYSH domain"/>
    <property type="match status" value="1"/>
</dbReference>